<accession>Q5GQB7</accession>
<evidence type="ECO:0000313" key="4">
    <source>
        <dbReference type="Proteomes" id="UP000246186"/>
    </source>
</evidence>
<reference evidence="2 4" key="3">
    <citation type="journal article" date="2015" name="PLoS ONE">
        <title>Spontaneous Deletion of an "ORFanage" Region Facilitates Host Adaptation in a "Photosynthetic" Cyanophage.</title>
        <authorList>
            <person name="Puxty R.J."/>
            <person name="Perez-Sepulveda B."/>
            <person name="Rihtman B."/>
            <person name="Evans D.J."/>
            <person name="Millard A.D."/>
            <person name="Scanlan D.J."/>
        </authorList>
    </citation>
    <scope>NUCLEOTIDE SEQUENCE [LARGE SCALE GENOMIC DNA]</scope>
</reference>
<sequence length="295" mass="32340">MKYTNNYTHIKAKFGGVVGSIHVHATPFITNTNDPGTPEFAENLPGGYLKCDGSIRNAREFYALSEILGVGTECKFKKPNVTLREADQNTGELGQFQLPDLGSKVLIPSRSVGDYLNTFVSDDEAESRVGPEIEVFTNEGTQLRCDFIGNFVGQPQQVSYDFNSNPKYNFSTVSTTQFLDIENFQGHAHAVTKGVLNYSAQHAVGGDGKDGGNFSGNSGAGNILEVSESNTTALSEHTHKIQKPSLYTHNFQYSHQPFPIPADNVFTTLNIGVEDLRKLDNVATPFVIVTYIIKF</sequence>
<reference evidence="2" key="4">
    <citation type="submission" date="2015-02" db="EMBL/GenBank/DDBJ databases">
        <authorList>
            <person name="Chooi Y.-H."/>
        </authorList>
    </citation>
    <scope>NUCLEOTIDE SEQUENCE</scope>
</reference>
<dbReference type="KEGG" id="vg:3260492"/>
<dbReference type="RefSeq" id="YP_195255.1">
    <property type="nucleotide sequence ID" value="NC_006820.1"/>
</dbReference>
<proteinExistence type="predicted"/>
<dbReference type="EMBL" id="LN828717">
    <property type="protein sequence ID" value="CFW42457.1"/>
    <property type="molecule type" value="Genomic_DNA"/>
</dbReference>
<reference evidence="1 3" key="1">
    <citation type="journal article" date="2004" name="Proc. Natl. Acad. Sci. U.S.A.">
        <title>Genetic organization of the psbAD region in phages infecting marine Synechococcus strains.</title>
        <authorList>
            <person name="Millard A."/>
            <person name="Clokie M.R."/>
            <person name="Shub D.A."/>
            <person name="Mann N.H."/>
        </authorList>
    </citation>
    <scope>NUCLEOTIDE SEQUENCE [LARGE SCALE GENOMIC DNA]</scope>
</reference>
<organismHost>
    <name type="scientific">Synechococcus</name>
    <dbReference type="NCBI Taxonomy" id="1129"/>
</organismHost>
<evidence type="ECO:0000313" key="3">
    <source>
        <dbReference type="Proteomes" id="UP000000994"/>
    </source>
</evidence>
<evidence type="ECO:0000313" key="1">
    <source>
        <dbReference type="EMBL" id="CAF34285.1"/>
    </source>
</evidence>
<name>Q5GQB7_BPSYP</name>
<dbReference type="Proteomes" id="UP000246186">
    <property type="component" value="Genome"/>
</dbReference>
<dbReference type="OrthoDB" id="10330at10239"/>
<keyword evidence="3" id="KW-1185">Reference proteome</keyword>
<dbReference type="Proteomes" id="UP000000994">
    <property type="component" value="Segment"/>
</dbReference>
<gene>
    <name evidence="2" type="ORF">S-PM2d220</name>
    <name evidence="1" type="ORF">S-PM2p220</name>
</gene>
<evidence type="ECO:0000313" key="2">
    <source>
        <dbReference type="EMBL" id="CFW42457.1"/>
    </source>
</evidence>
<dbReference type="EMBL" id="AJ630128">
    <property type="protein sequence ID" value="CAF34285.1"/>
    <property type="molecule type" value="Genomic_DNA"/>
</dbReference>
<protein>
    <submittedName>
        <fullName evidence="1">Virion structural protein</fullName>
    </submittedName>
</protein>
<organism evidence="1 3">
    <name type="scientific">Synechococcus phage S-PM2</name>
    <dbReference type="NCBI Taxonomy" id="238854"/>
    <lineage>
        <taxon>Viruses</taxon>
        <taxon>Duplodnaviria</taxon>
        <taxon>Heunggongvirae</taxon>
        <taxon>Uroviricota</taxon>
        <taxon>Caudoviricetes</taxon>
        <taxon>Pantevenvirales</taxon>
        <taxon>Kyanoviridae</taxon>
        <taxon>Nodensvirus</taxon>
        <taxon>Nodensvirus spm2</taxon>
    </lineage>
</organism>
<reference evidence="1 3" key="2">
    <citation type="journal article" date="2005" name="J. Bacteriol.">
        <title>The genome of S-PM2, a 'photosynthetic' T4-type bacteriophage that infects marine Synechococcus strains.</title>
        <authorList>
            <person name="Mann N.H."/>
            <person name="Clokie M.R."/>
            <person name="Millard A."/>
            <person name="Cook A."/>
            <person name="Wilson W.H."/>
            <person name="Wheatley P.J."/>
            <person name="Letarov A."/>
            <person name="Krisch H.M."/>
        </authorList>
    </citation>
    <scope>NUCLEOTIDE SEQUENCE</scope>
</reference>